<proteinExistence type="predicted"/>
<feature type="compositionally biased region" description="Low complexity" evidence="5">
    <location>
        <begin position="131"/>
        <end position="147"/>
    </location>
</feature>
<feature type="domain" description="HTH tetR-type" evidence="6">
    <location>
        <begin position="3"/>
        <end position="63"/>
    </location>
</feature>
<reference evidence="8" key="1">
    <citation type="journal article" date="2019" name="Int. J. Syst. Evol. Microbiol.">
        <title>The Global Catalogue of Microorganisms (GCM) 10K type strain sequencing project: providing services to taxonomists for standard genome sequencing and annotation.</title>
        <authorList>
            <consortium name="The Broad Institute Genomics Platform"/>
            <consortium name="The Broad Institute Genome Sequencing Center for Infectious Disease"/>
            <person name="Wu L."/>
            <person name="Ma J."/>
        </authorList>
    </citation>
    <scope>NUCLEOTIDE SEQUENCE [LARGE SCALE GENOMIC DNA]</scope>
    <source>
        <strain evidence="8">JCM 14309</strain>
    </source>
</reference>
<feature type="region of interest" description="Disordered" evidence="5">
    <location>
        <begin position="113"/>
        <end position="155"/>
    </location>
</feature>
<dbReference type="PANTHER" id="PTHR30055:SF234">
    <property type="entry name" value="HTH-TYPE TRANSCRIPTIONAL REGULATOR BETI"/>
    <property type="match status" value="1"/>
</dbReference>
<evidence type="ECO:0000256" key="4">
    <source>
        <dbReference type="PROSITE-ProRule" id="PRU00335"/>
    </source>
</evidence>
<organism evidence="7 8">
    <name type="scientific">Nesterenkonia aethiopica</name>
    <dbReference type="NCBI Taxonomy" id="269144"/>
    <lineage>
        <taxon>Bacteria</taxon>
        <taxon>Bacillati</taxon>
        <taxon>Actinomycetota</taxon>
        <taxon>Actinomycetes</taxon>
        <taxon>Micrococcales</taxon>
        <taxon>Micrococcaceae</taxon>
        <taxon>Nesterenkonia</taxon>
    </lineage>
</organism>
<keyword evidence="2 4" id="KW-0238">DNA-binding</keyword>
<evidence type="ECO:0000313" key="7">
    <source>
        <dbReference type="EMBL" id="GAA3064199.1"/>
    </source>
</evidence>
<evidence type="ECO:0000256" key="5">
    <source>
        <dbReference type="SAM" id="MobiDB-lite"/>
    </source>
</evidence>
<keyword evidence="1" id="KW-0805">Transcription regulation</keyword>
<dbReference type="Gene3D" id="1.10.357.10">
    <property type="entry name" value="Tetracycline Repressor, domain 2"/>
    <property type="match status" value="1"/>
</dbReference>
<dbReference type="Pfam" id="PF00440">
    <property type="entry name" value="TetR_N"/>
    <property type="match status" value="1"/>
</dbReference>
<evidence type="ECO:0000313" key="8">
    <source>
        <dbReference type="Proteomes" id="UP001500236"/>
    </source>
</evidence>
<dbReference type="Proteomes" id="UP001500236">
    <property type="component" value="Unassembled WGS sequence"/>
</dbReference>
<name>A0ABP6LWY8_9MICC</name>
<evidence type="ECO:0000259" key="6">
    <source>
        <dbReference type="PROSITE" id="PS50977"/>
    </source>
</evidence>
<dbReference type="InterPro" id="IPR050109">
    <property type="entry name" value="HTH-type_TetR-like_transc_reg"/>
</dbReference>
<dbReference type="SUPFAM" id="SSF48498">
    <property type="entry name" value="Tetracyclin repressor-like, C-terminal domain"/>
    <property type="match status" value="1"/>
</dbReference>
<dbReference type="Pfam" id="PF17937">
    <property type="entry name" value="TetR_C_28"/>
    <property type="match status" value="1"/>
</dbReference>
<protein>
    <submittedName>
        <fullName evidence="7">TetR family transcriptional regulator</fullName>
    </submittedName>
</protein>
<dbReference type="EMBL" id="BAAAVT010000009">
    <property type="protein sequence ID" value="GAA3064199.1"/>
    <property type="molecule type" value="Genomic_DNA"/>
</dbReference>
<dbReference type="InterPro" id="IPR041479">
    <property type="entry name" value="TetR_CgmR_C"/>
</dbReference>
<evidence type="ECO:0000256" key="2">
    <source>
        <dbReference type="ARBA" id="ARBA00023125"/>
    </source>
</evidence>
<dbReference type="SUPFAM" id="SSF46689">
    <property type="entry name" value="Homeodomain-like"/>
    <property type="match status" value="1"/>
</dbReference>
<feature type="DNA-binding region" description="H-T-H motif" evidence="4">
    <location>
        <begin position="26"/>
        <end position="45"/>
    </location>
</feature>
<keyword evidence="3" id="KW-0804">Transcription</keyword>
<dbReference type="PANTHER" id="PTHR30055">
    <property type="entry name" value="HTH-TYPE TRANSCRIPTIONAL REGULATOR RUTR"/>
    <property type="match status" value="1"/>
</dbReference>
<sequence>MRQSKRTEILQAATRIVQRDGVTALTYESVASEAGLTKGGLLYHFPSREDMLLALHEHVSGQWEACMESEAGGPYEELTPGQRLDAYIRASQNPDRAELLLMLESAGDPAAQAAWDRVHDRWSPPAPSGAPAPTSGDSAGDSAGDSGSSRDSEPDPALLPFLARLAADGLWFYEALTPGHFTEAQRSTIVEAIVKLGAGGHSQG</sequence>
<evidence type="ECO:0000256" key="3">
    <source>
        <dbReference type="ARBA" id="ARBA00023163"/>
    </source>
</evidence>
<dbReference type="InterPro" id="IPR001647">
    <property type="entry name" value="HTH_TetR"/>
</dbReference>
<comment type="caution">
    <text evidence="7">The sequence shown here is derived from an EMBL/GenBank/DDBJ whole genome shotgun (WGS) entry which is preliminary data.</text>
</comment>
<dbReference type="PRINTS" id="PR00455">
    <property type="entry name" value="HTHTETR"/>
</dbReference>
<dbReference type="PROSITE" id="PS50977">
    <property type="entry name" value="HTH_TETR_2"/>
    <property type="match status" value="1"/>
</dbReference>
<evidence type="ECO:0000256" key="1">
    <source>
        <dbReference type="ARBA" id="ARBA00023015"/>
    </source>
</evidence>
<gene>
    <name evidence="7" type="ORF">GCM10010529_16600</name>
</gene>
<dbReference type="InterPro" id="IPR009057">
    <property type="entry name" value="Homeodomain-like_sf"/>
</dbReference>
<dbReference type="RefSeq" id="WP_344685849.1">
    <property type="nucleotide sequence ID" value="NZ_BAAAVT010000009.1"/>
</dbReference>
<dbReference type="InterPro" id="IPR036271">
    <property type="entry name" value="Tet_transcr_reg_TetR-rel_C_sf"/>
</dbReference>
<accession>A0ABP6LWY8</accession>
<keyword evidence="8" id="KW-1185">Reference proteome</keyword>